<keyword evidence="2" id="KW-1185">Reference proteome</keyword>
<accession>A0ABY0DBR8</accession>
<dbReference type="EMBL" id="RDRA01000029">
    <property type="protein sequence ID" value="RXG87355.1"/>
    <property type="molecule type" value="Genomic_DNA"/>
</dbReference>
<reference evidence="1 2" key="1">
    <citation type="submission" date="2018-10" db="EMBL/GenBank/DDBJ databases">
        <title>Bradyrhizobium sp. nov., isolated from effective nodules of peanut in China.</title>
        <authorList>
            <person name="Li Y."/>
        </authorList>
    </citation>
    <scope>NUCLEOTIDE SEQUENCE [LARGE SCALE GENOMIC DNA]</scope>
    <source>
        <strain evidence="1 2">CCBAU 51781</strain>
    </source>
</reference>
<evidence type="ECO:0000313" key="2">
    <source>
        <dbReference type="Proteomes" id="UP000289946"/>
    </source>
</evidence>
<proteinExistence type="predicted"/>
<comment type="caution">
    <text evidence="1">The sequence shown here is derived from an EMBL/GenBank/DDBJ whole genome shotgun (WGS) entry which is preliminary data.</text>
</comment>
<protein>
    <submittedName>
        <fullName evidence="1">Uncharacterized protein</fullName>
    </submittedName>
</protein>
<dbReference type="Proteomes" id="UP000289946">
    <property type="component" value="Unassembled WGS sequence"/>
</dbReference>
<gene>
    <name evidence="1" type="ORF">EAS62_36050</name>
</gene>
<sequence>MRQTGQSTVCAFLETKDKNREPFFLSVSMEDIVCMSYGTEWLLDLTFDANTYPGNNQYFDKHGVIHVGETAIAINLDRPPENIRLSAGAFDLKTFKTVDVHRRTYAPVTSWKIWHTAAAKHQANAKPLFVFAVS</sequence>
<evidence type="ECO:0000313" key="1">
    <source>
        <dbReference type="EMBL" id="RXG87355.1"/>
    </source>
</evidence>
<organism evidence="1 2">
    <name type="scientific">Bradyrhizobium zhanjiangense</name>
    <dbReference type="NCBI Taxonomy" id="1325107"/>
    <lineage>
        <taxon>Bacteria</taxon>
        <taxon>Pseudomonadati</taxon>
        <taxon>Pseudomonadota</taxon>
        <taxon>Alphaproteobacteria</taxon>
        <taxon>Hyphomicrobiales</taxon>
        <taxon>Nitrobacteraceae</taxon>
        <taxon>Bradyrhizobium</taxon>
    </lineage>
</organism>
<name>A0ABY0DBR8_9BRAD</name>